<dbReference type="GO" id="GO:0051536">
    <property type="term" value="F:iron-sulfur cluster binding"/>
    <property type="evidence" value="ECO:0007669"/>
    <property type="project" value="UniProtKB-KW"/>
</dbReference>
<dbReference type="SFLD" id="SFLDG01067">
    <property type="entry name" value="SPASM/twitch_domain_containing"/>
    <property type="match status" value="1"/>
</dbReference>
<dbReference type="Proteomes" id="UP000249720">
    <property type="component" value="Unassembled WGS sequence"/>
</dbReference>
<evidence type="ECO:0000259" key="7">
    <source>
        <dbReference type="Pfam" id="PF04055"/>
    </source>
</evidence>
<comment type="similarity">
    <text evidence="6">Belongs to the radical SAM superfamily. Anaerobic sulfatase-maturating enzyme family.</text>
</comment>
<evidence type="ECO:0000256" key="3">
    <source>
        <dbReference type="ARBA" id="ARBA00022723"/>
    </source>
</evidence>
<dbReference type="Pfam" id="PF04055">
    <property type="entry name" value="Radical_SAM"/>
    <property type="match status" value="1"/>
</dbReference>
<dbReference type="NCBIfam" id="TIGR04085">
    <property type="entry name" value="rSAM_more_4Fe4S"/>
    <property type="match status" value="1"/>
</dbReference>
<dbReference type="RefSeq" id="WP_111297315.1">
    <property type="nucleotide sequence ID" value="NZ_QKZV01000019.1"/>
</dbReference>
<evidence type="ECO:0000256" key="2">
    <source>
        <dbReference type="ARBA" id="ARBA00022691"/>
    </source>
</evidence>
<dbReference type="AlphaFoldDB" id="A0A2W7RER8"/>
<keyword evidence="4" id="KW-0408">Iron</keyword>
<organism evidence="8 9">
    <name type="scientific">Hydrotalea sandarakina</name>
    <dbReference type="NCBI Taxonomy" id="1004304"/>
    <lineage>
        <taxon>Bacteria</taxon>
        <taxon>Pseudomonadati</taxon>
        <taxon>Bacteroidota</taxon>
        <taxon>Chitinophagia</taxon>
        <taxon>Chitinophagales</taxon>
        <taxon>Chitinophagaceae</taxon>
        <taxon>Hydrotalea</taxon>
    </lineage>
</organism>
<proteinExistence type="inferred from homology"/>
<protein>
    <recommendedName>
        <fullName evidence="7">Radical SAM core domain-containing protein</fullName>
    </recommendedName>
</protein>
<sequence length="433" mass="49328">MNFKLSHYVIFSDIIDKKNNRLIYTTRTGSLLKISDKVYSHLLNNDFTNISNDDIMPLILNEAIVDNNEDEFKEVLQRNRLAIKDKRLVAFTIQPTGNCQLGCNYCGQVHSKKTMNDLIKNKVVERIIKKVSAKHITGLTVEWYGGEPLMGFAKIMEISKDLIDYAERNNKTYFASIITNGLSLKLPIFKKLVKDCQIKLFQITLDGLAETHDKRRITKQGEKTFDIIFDNIKAVINSKEYDDSDCGILIRINIDKTNGDNVTRLIDLLAQYGFHEKGVAFEFSPVVNWGGNNAAKNSYSPKDFGNLEIDWILHAIKKGFKYKTVLPSLNPIVCQVVDKESEVFDADGNIYPCYEFPYTPKYENDNYKIGNIMFPEESFNNNAITRNWNTDIEKGISFCPTCNLFPVCGGGCPKIWYNNEVACPSFKTNIVSS</sequence>
<dbReference type="UniPathway" id="UPA00782"/>
<evidence type="ECO:0000256" key="5">
    <source>
        <dbReference type="ARBA" id="ARBA00023014"/>
    </source>
</evidence>
<keyword evidence="3" id="KW-0479">Metal-binding</keyword>
<keyword evidence="5" id="KW-0411">Iron-sulfur</keyword>
<dbReference type="SUPFAM" id="SSF102114">
    <property type="entry name" value="Radical SAM enzymes"/>
    <property type="match status" value="1"/>
</dbReference>
<dbReference type="SFLD" id="SFLDS00029">
    <property type="entry name" value="Radical_SAM"/>
    <property type="match status" value="1"/>
</dbReference>
<dbReference type="InterPro" id="IPR007197">
    <property type="entry name" value="rSAM"/>
</dbReference>
<dbReference type="InterPro" id="IPR023885">
    <property type="entry name" value="4Fe4S-binding_SPASM_dom"/>
</dbReference>
<dbReference type="InterPro" id="IPR013785">
    <property type="entry name" value="Aldolase_TIM"/>
</dbReference>
<dbReference type="CDD" id="cd01335">
    <property type="entry name" value="Radical_SAM"/>
    <property type="match status" value="1"/>
</dbReference>
<dbReference type="PANTHER" id="PTHR43273:SF3">
    <property type="entry name" value="ANAEROBIC SULFATASE-MATURATING ENZYME HOMOLOG ASLB-RELATED"/>
    <property type="match status" value="1"/>
</dbReference>
<evidence type="ECO:0000313" key="9">
    <source>
        <dbReference type="Proteomes" id="UP000249720"/>
    </source>
</evidence>
<dbReference type="Gene3D" id="3.20.20.70">
    <property type="entry name" value="Aldolase class I"/>
    <property type="match status" value="1"/>
</dbReference>
<dbReference type="OrthoDB" id="9808591at2"/>
<dbReference type="GO" id="GO:0016491">
    <property type="term" value="F:oxidoreductase activity"/>
    <property type="evidence" value="ECO:0007669"/>
    <property type="project" value="InterPro"/>
</dbReference>
<evidence type="ECO:0000313" key="8">
    <source>
        <dbReference type="EMBL" id="PZX59413.1"/>
    </source>
</evidence>
<gene>
    <name evidence="8" type="ORF">LX80_02849</name>
</gene>
<dbReference type="GO" id="GO:0046872">
    <property type="term" value="F:metal ion binding"/>
    <property type="evidence" value="ECO:0007669"/>
    <property type="project" value="UniProtKB-KW"/>
</dbReference>
<keyword evidence="2" id="KW-0949">S-adenosyl-L-methionine</keyword>
<evidence type="ECO:0000256" key="6">
    <source>
        <dbReference type="ARBA" id="ARBA00023601"/>
    </source>
</evidence>
<dbReference type="InterPro" id="IPR023867">
    <property type="entry name" value="Sulphatase_maturase_rSAM"/>
</dbReference>
<reference evidence="8 9" key="1">
    <citation type="submission" date="2018-06" db="EMBL/GenBank/DDBJ databases">
        <title>Genomic Encyclopedia of Archaeal and Bacterial Type Strains, Phase II (KMG-II): from individual species to whole genera.</title>
        <authorList>
            <person name="Goeker M."/>
        </authorList>
    </citation>
    <scope>NUCLEOTIDE SEQUENCE [LARGE SCALE GENOMIC DNA]</scope>
    <source>
        <strain evidence="8 9">DSM 23241</strain>
    </source>
</reference>
<keyword evidence="9" id="KW-1185">Reference proteome</keyword>
<dbReference type="EMBL" id="QKZV01000019">
    <property type="protein sequence ID" value="PZX59413.1"/>
    <property type="molecule type" value="Genomic_DNA"/>
</dbReference>
<evidence type="ECO:0000256" key="4">
    <source>
        <dbReference type="ARBA" id="ARBA00023004"/>
    </source>
</evidence>
<dbReference type="InterPro" id="IPR058240">
    <property type="entry name" value="rSAM_sf"/>
</dbReference>
<name>A0A2W7RER8_9BACT</name>
<evidence type="ECO:0000256" key="1">
    <source>
        <dbReference type="ARBA" id="ARBA00001966"/>
    </source>
</evidence>
<comment type="caution">
    <text evidence="8">The sequence shown here is derived from an EMBL/GenBank/DDBJ whole genome shotgun (WGS) entry which is preliminary data.</text>
</comment>
<comment type="cofactor">
    <cofactor evidence="1">
        <name>[4Fe-4S] cluster</name>
        <dbReference type="ChEBI" id="CHEBI:49883"/>
    </cofactor>
</comment>
<feature type="domain" description="Radical SAM core" evidence="7">
    <location>
        <begin position="93"/>
        <end position="236"/>
    </location>
</feature>
<accession>A0A2W7RER8</accession>
<dbReference type="PANTHER" id="PTHR43273">
    <property type="entry name" value="ANAEROBIC SULFATASE-MATURATING ENZYME HOMOLOG ASLB-RELATED"/>
    <property type="match status" value="1"/>
</dbReference>